<organism evidence="5 6">
    <name type="scientific">Coccomyxa viridis</name>
    <dbReference type="NCBI Taxonomy" id="1274662"/>
    <lineage>
        <taxon>Eukaryota</taxon>
        <taxon>Viridiplantae</taxon>
        <taxon>Chlorophyta</taxon>
        <taxon>core chlorophytes</taxon>
        <taxon>Trebouxiophyceae</taxon>
        <taxon>Trebouxiophyceae incertae sedis</taxon>
        <taxon>Coccomyxaceae</taxon>
        <taxon>Coccomyxa</taxon>
    </lineage>
</organism>
<evidence type="ECO:0000313" key="5">
    <source>
        <dbReference type="EMBL" id="CAL5223945.1"/>
    </source>
</evidence>
<evidence type="ECO:0000313" key="6">
    <source>
        <dbReference type="Proteomes" id="UP001497392"/>
    </source>
</evidence>
<feature type="compositionally biased region" description="Polar residues" evidence="3">
    <location>
        <begin position="411"/>
        <end position="423"/>
    </location>
</feature>
<dbReference type="Proteomes" id="UP001497392">
    <property type="component" value="Unassembled WGS sequence"/>
</dbReference>
<protein>
    <submittedName>
        <fullName evidence="5">G6548 protein</fullName>
    </submittedName>
</protein>
<keyword evidence="6" id="KW-1185">Reference proteome</keyword>
<proteinExistence type="predicted"/>
<dbReference type="SMART" id="SM00542">
    <property type="entry name" value="FYRC"/>
    <property type="match status" value="1"/>
</dbReference>
<comment type="caution">
    <text evidence="5">The sequence shown here is derived from an EMBL/GenBank/DDBJ whole genome shotgun (WGS) entry which is preliminary data.</text>
</comment>
<dbReference type="PROSITE" id="PS51542">
    <property type="entry name" value="FYRN"/>
    <property type="match status" value="1"/>
</dbReference>
<evidence type="ECO:0000256" key="3">
    <source>
        <dbReference type="SAM" id="MobiDB-lite"/>
    </source>
</evidence>
<evidence type="ECO:0000256" key="2">
    <source>
        <dbReference type="ARBA" id="ARBA00023242"/>
    </source>
</evidence>
<feature type="compositionally biased region" description="Polar residues" evidence="3">
    <location>
        <begin position="471"/>
        <end position="484"/>
    </location>
</feature>
<gene>
    <name evidence="5" type="primary">g6548</name>
    <name evidence="5" type="ORF">VP750_LOCUS5604</name>
</gene>
<dbReference type="Gene3D" id="3.30.160.360">
    <property type="match status" value="1"/>
</dbReference>
<keyword evidence="2" id="KW-0539">Nucleus</keyword>
<evidence type="ECO:0000256" key="1">
    <source>
        <dbReference type="ARBA" id="ARBA00004123"/>
    </source>
</evidence>
<feature type="compositionally biased region" description="Polar residues" evidence="3">
    <location>
        <begin position="227"/>
        <end position="239"/>
    </location>
</feature>
<dbReference type="InterPro" id="IPR013083">
    <property type="entry name" value="Znf_RING/FYVE/PHD"/>
</dbReference>
<dbReference type="InterPro" id="IPR003889">
    <property type="entry name" value="FYrich_C"/>
</dbReference>
<dbReference type="SUPFAM" id="SSF57850">
    <property type="entry name" value="RING/U-box"/>
    <property type="match status" value="1"/>
</dbReference>
<feature type="compositionally biased region" description="Basic residues" evidence="3">
    <location>
        <begin position="706"/>
        <end position="716"/>
    </location>
</feature>
<feature type="compositionally biased region" description="Polar residues" evidence="3">
    <location>
        <begin position="10"/>
        <end position="38"/>
    </location>
</feature>
<dbReference type="Pfam" id="PF05964">
    <property type="entry name" value="FYRN"/>
    <property type="match status" value="1"/>
</dbReference>
<sequence length="835" mass="89131">MAPGVDGSLAQLNAENSKLGTEKTSNNPRQLESQGLTTSEEDVIMKRVELQRRMLEEYDKRDKARKVSDIQEVCPNVTEQEALKALEMCSNREGEAAAKLVEPAFLRRVRAALGISTSAAPSRARGTSAGSKRARPADPSTGNDGVFFGSFRGRGFPASATARPVSAEQPEEPIQASSELAALVAQSLADKQHEAHVTDPVSSEMHPEDTISRGSGEECAKPRGGTTAVQRPRSAQNGHSAAETCKSAAEKGRAAPTESPVASSPQPYGLMRELSDGTCRPCTTSEVAALKGSEPPTRSPSVNPTRPLRTPVRPALSPLGRPSLAAVPGPLEDAGRAPAHLQETERQPEEAINASAVPAQRDLKCPDEGTGPGLQSARPFGKSDKENGSAQIGKGRGAAARSGAAAPGKAQQANSEDTVTISALETGEDTETDDESALARQKRKLQRPGSKGTGSRSKEQAARMTKPLSDILNSSAQPGASTWPGSAADSDPERAAQGGRKRAASGHRSAPPRRTVSAISKSGHTRAGRVRQKSHKQAEIVSAGTLRAEPGWFNSGYIFPDGFTSRVNFRSSVMLDVLCVHECSILGEEGQYWPAATFRVTSMDRAEEPLYAKSCTGCWSQVLKRINGEIEARRAAGEDLPPPPKTAIAGPEYFGLNQPEIMEAIEALDPEHLCTDYWAGKHEREAAAAGLPMPSRAGTGRQAGAPRRRGGKRTRRGSSDSDSNEDEEVEGAGNRWSALLRQARYKKRYEADADNGEYVDADNPLPDFTDPITLQPVVNPAISAHGHVMGLQTWKAVLADNGLCPLTKQPLRWEALTVLTHGNIERYRGLIKNVD</sequence>
<dbReference type="InterPro" id="IPR003888">
    <property type="entry name" value="FYrich_N"/>
</dbReference>
<dbReference type="Gene3D" id="3.30.40.10">
    <property type="entry name" value="Zinc/RING finger domain, C3HC4 (zinc finger)"/>
    <property type="match status" value="1"/>
</dbReference>
<comment type="subcellular location">
    <subcellularLocation>
        <location evidence="1">Nucleus</location>
    </subcellularLocation>
</comment>
<feature type="region of interest" description="Disordered" evidence="3">
    <location>
        <begin position="1"/>
        <end position="38"/>
    </location>
</feature>
<feature type="region of interest" description="Disordered" evidence="3">
    <location>
        <begin position="118"/>
        <end position="143"/>
    </location>
</feature>
<evidence type="ECO:0000259" key="4">
    <source>
        <dbReference type="SMART" id="SM00504"/>
    </source>
</evidence>
<dbReference type="Pfam" id="PF05965">
    <property type="entry name" value="FYRC"/>
    <property type="match status" value="1"/>
</dbReference>
<feature type="compositionally biased region" description="Low complexity" evidence="3">
    <location>
        <begin position="696"/>
        <end position="705"/>
    </location>
</feature>
<dbReference type="EMBL" id="CAXHTA020000009">
    <property type="protein sequence ID" value="CAL5223945.1"/>
    <property type="molecule type" value="Genomic_DNA"/>
</dbReference>
<feature type="compositionally biased region" description="Basic and acidic residues" evidence="3">
    <location>
        <begin position="205"/>
        <end position="221"/>
    </location>
</feature>
<dbReference type="InterPro" id="IPR003613">
    <property type="entry name" value="Ubox_domain"/>
</dbReference>
<feature type="region of interest" description="Disordered" evidence="3">
    <location>
        <begin position="187"/>
        <end position="538"/>
    </location>
</feature>
<reference evidence="5 6" key="1">
    <citation type="submission" date="2024-06" db="EMBL/GenBank/DDBJ databases">
        <authorList>
            <person name="Kraege A."/>
            <person name="Thomma B."/>
        </authorList>
    </citation>
    <scope>NUCLEOTIDE SEQUENCE [LARGE SCALE GENOMIC DNA]</scope>
</reference>
<name>A0ABP1FVL9_9CHLO</name>
<feature type="compositionally biased region" description="Acidic residues" evidence="3">
    <location>
        <begin position="426"/>
        <end position="436"/>
    </location>
</feature>
<dbReference type="PROSITE" id="PS51543">
    <property type="entry name" value="FYRC"/>
    <property type="match status" value="1"/>
</dbReference>
<feature type="compositionally biased region" description="Low complexity" evidence="3">
    <location>
        <begin position="397"/>
        <end position="410"/>
    </location>
</feature>
<feature type="domain" description="U-box" evidence="4">
    <location>
        <begin position="767"/>
        <end position="827"/>
    </location>
</feature>
<feature type="compositionally biased region" description="Basic residues" evidence="3">
    <location>
        <begin position="523"/>
        <end position="535"/>
    </location>
</feature>
<feature type="region of interest" description="Disordered" evidence="3">
    <location>
        <begin position="688"/>
        <end position="732"/>
    </location>
</feature>
<accession>A0ABP1FVL9</accession>
<dbReference type="SMART" id="SM00504">
    <property type="entry name" value="Ubox"/>
    <property type="match status" value="1"/>
</dbReference>